<name>A0A448VJ40_9NEIS</name>
<proteinExistence type="predicted"/>
<evidence type="ECO:0008006" key="3">
    <source>
        <dbReference type="Google" id="ProtNLM"/>
    </source>
</evidence>
<organism evidence="1 2">
    <name type="scientific">Neisseria weaveri</name>
    <dbReference type="NCBI Taxonomy" id="28091"/>
    <lineage>
        <taxon>Bacteria</taxon>
        <taxon>Pseudomonadati</taxon>
        <taxon>Pseudomonadota</taxon>
        <taxon>Betaproteobacteria</taxon>
        <taxon>Neisseriales</taxon>
        <taxon>Neisseriaceae</taxon>
        <taxon>Neisseria</taxon>
    </lineage>
</organism>
<keyword evidence="2" id="KW-1185">Reference proteome</keyword>
<sequence length="92" mass="10542">MNNYSLETLISAHAYCTENFSTLSQPQICGCFHCQKLFPSTDLTEEDFIEEDSGKKTAFCPHCGIDAVIGSNDHELNPEFLSAMHHYWFNYR</sequence>
<evidence type="ECO:0000313" key="1">
    <source>
        <dbReference type="EMBL" id="VEJ49764.1"/>
    </source>
</evidence>
<dbReference type="AlphaFoldDB" id="A0A448VJ40"/>
<dbReference type="Proteomes" id="UP000272771">
    <property type="component" value="Chromosome"/>
</dbReference>
<evidence type="ECO:0000313" key="2">
    <source>
        <dbReference type="Proteomes" id="UP000272771"/>
    </source>
</evidence>
<accession>A0A448VJ40</accession>
<protein>
    <recommendedName>
        <fullName evidence="3">Cytoplasmic protein</fullName>
    </recommendedName>
</protein>
<reference evidence="1 2" key="1">
    <citation type="submission" date="2018-12" db="EMBL/GenBank/DDBJ databases">
        <authorList>
            <consortium name="Pathogen Informatics"/>
        </authorList>
    </citation>
    <scope>NUCLEOTIDE SEQUENCE [LARGE SCALE GENOMIC DNA]</scope>
    <source>
        <strain evidence="1 2">NCTC12742</strain>
    </source>
</reference>
<dbReference type="EMBL" id="LR134533">
    <property type="protein sequence ID" value="VEJ49764.1"/>
    <property type="molecule type" value="Genomic_DNA"/>
</dbReference>
<dbReference type="RefSeq" id="WP_036494828.1">
    <property type="nucleotide sequence ID" value="NZ_CAUJRG010000006.1"/>
</dbReference>
<gene>
    <name evidence="1" type="ORF">NCTC12742_00346</name>
</gene>